<comment type="function">
    <text evidence="13 14">F(1)F(0) ATP synthase produces ATP from ADP in the presence of a proton or sodium gradient. F-type ATPases consist of two structural domains, F(1) containing the extramembraneous catalytic core and F(0) containing the membrane proton channel, linked together by a central stalk and a peripheral stalk. During catalysis, ATP synthesis in the catalytic domain of F(1) is coupled via a rotary mechanism of the central stalk subunits to proton translocation.</text>
</comment>
<evidence type="ECO:0000256" key="1">
    <source>
        <dbReference type="ARBA" id="ARBA00004651"/>
    </source>
</evidence>
<reference evidence="17 19" key="3">
    <citation type="submission" date="2016-10" db="EMBL/GenBank/DDBJ databases">
        <authorList>
            <person name="Varghese N."/>
            <person name="Submissions S."/>
        </authorList>
    </citation>
    <scope>NUCLEOTIDE SEQUENCE [LARGE SCALE GENOMIC DNA]</scope>
    <source>
        <strain evidence="17 19">ATCC 33218</strain>
    </source>
</reference>
<feature type="transmembrane region" description="Helical" evidence="14">
    <location>
        <begin position="58"/>
        <end position="81"/>
    </location>
</feature>
<evidence type="ECO:0000256" key="12">
    <source>
        <dbReference type="ARBA" id="ARBA00023310"/>
    </source>
</evidence>
<keyword evidence="3 14" id="KW-0813">Transport</keyword>
<evidence type="ECO:0000256" key="8">
    <source>
        <dbReference type="ARBA" id="ARBA00022989"/>
    </source>
</evidence>
<dbReference type="InterPro" id="IPR000454">
    <property type="entry name" value="ATP_synth_F0_csu"/>
</dbReference>
<sequence>MQAANLIAQIQGMTVIAVALLIGLGALGTAIGFGLLGGKFLEGSARQPEMVPMLQVKMFIVAGLLDAVTMIGVGIALYFTFANPFLSSLGS</sequence>
<dbReference type="FunFam" id="1.20.20.10:FF:000002">
    <property type="entry name" value="ATP synthase subunit c"/>
    <property type="match status" value="1"/>
</dbReference>
<dbReference type="HOGENOM" id="CLU_148047_1_0_6"/>
<comment type="function">
    <text evidence="14">Key component of the F(0) channel; it plays a direct role in translocation across the membrane. A homomeric c-ring of between 10-14 subunits forms the central stalk rotor element with the F(1) delta and epsilon subunits.</text>
</comment>
<dbReference type="EMBL" id="FMVN01000003">
    <property type="protein sequence ID" value="SCY01662.1"/>
    <property type="molecule type" value="Genomic_DNA"/>
</dbReference>
<evidence type="ECO:0000259" key="15">
    <source>
        <dbReference type="Pfam" id="PF00137"/>
    </source>
</evidence>
<evidence type="ECO:0000256" key="7">
    <source>
        <dbReference type="ARBA" id="ARBA00022781"/>
    </source>
</evidence>
<evidence type="ECO:0000256" key="5">
    <source>
        <dbReference type="ARBA" id="ARBA00022547"/>
    </source>
</evidence>
<dbReference type="GO" id="GO:0005886">
    <property type="term" value="C:plasma membrane"/>
    <property type="evidence" value="ECO:0007669"/>
    <property type="project" value="UniProtKB-SubCell"/>
</dbReference>
<organism evidence="16 18">
    <name type="scientific">Legionella micdadei</name>
    <name type="common">Tatlockia micdadei</name>
    <dbReference type="NCBI Taxonomy" id="451"/>
    <lineage>
        <taxon>Bacteria</taxon>
        <taxon>Pseudomonadati</taxon>
        <taxon>Pseudomonadota</taxon>
        <taxon>Gammaproteobacteria</taxon>
        <taxon>Legionellales</taxon>
        <taxon>Legionellaceae</taxon>
        <taxon>Legionella</taxon>
    </lineage>
</organism>
<evidence type="ECO:0000256" key="2">
    <source>
        <dbReference type="ARBA" id="ARBA00006704"/>
    </source>
</evidence>
<evidence type="ECO:0000256" key="4">
    <source>
        <dbReference type="ARBA" id="ARBA00022475"/>
    </source>
</evidence>
<protein>
    <recommendedName>
        <fullName evidence="14">ATP synthase subunit c</fullName>
    </recommendedName>
    <alternativeName>
        <fullName evidence="14">ATP synthase F(0) sector subunit c</fullName>
    </alternativeName>
    <alternativeName>
        <fullName evidence="14">F-type ATPase subunit c</fullName>
        <shortName evidence="14">F-ATPase subunit c</shortName>
    </alternativeName>
    <alternativeName>
        <fullName evidence="14">Lipid-binding protein</fullName>
    </alternativeName>
</protein>
<dbReference type="NCBIfam" id="TIGR01260">
    <property type="entry name" value="ATP_synt_c"/>
    <property type="match status" value="1"/>
</dbReference>
<dbReference type="AlphaFoldDB" id="A0A098GIT6"/>
<dbReference type="RefSeq" id="WP_045100443.1">
    <property type="nucleotide sequence ID" value="NZ_CP020614.1"/>
</dbReference>
<evidence type="ECO:0000256" key="6">
    <source>
        <dbReference type="ARBA" id="ARBA00022692"/>
    </source>
</evidence>
<evidence type="ECO:0000256" key="13">
    <source>
        <dbReference type="ARBA" id="ARBA00025198"/>
    </source>
</evidence>
<dbReference type="NCBIfam" id="NF005363">
    <property type="entry name" value="PRK06876.1"/>
    <property type="match status" value="1"/>
</dbReference>
<dbReference type="InterPro" id="IPR002379">
    <property type="entry name" value="ATPase_proteolipid_c-like_dom"/>
</dbReference>
<evidence type="ECO:0000256" key="3">
    <source>
        <dbReference type="ARBA" id="ARBA00022448"/>
    </source>
</evidence>
<keyword evidence="10 14" id="KW-0446">Lipid-binding</keyword>
<dbReference type="STRING" id="451.B6N58_14530"/>
<dbReference type="CDD" id="cd18185">
    <property type="entry name" value="ATP-synt_Fo_c_ATPE"/>
    <property type="match status" value="1"/>
</dbReference>
<evidence type="ECO:0000256" key="14">
    <source>
        <dbReference type="HAMAP-Rule" id="MF_01396"/>
    </source>
</evidence>
<dbReference type="PRINTS" id="PR00124">
    <property type="entry name" value="ATPASEC"/>
</dbReference>
<gene>
    <name evidence="14 16" type="primary">atpE</name>
    <name evidence="16" type="ORF">LMI_3156</name>
    <name evidence="17" type="ORF">SAMN02982997_00617</name>
</gene>
<dbReference type="HAMAP" id="MF_01396">
    <property type="entry name" value="ATP_synth_c_bact"/>
    <property type="match status" value="1"/>
</dbReference>
<dbReference type="Pfam" id="PF00137">
    <property type="entry name" value="ATP-synt_C"/>
    <property type="match status" value="1"/>
</dbReference>
<evidence type="ECO:0000313" key="19">
    <source>
        <dbReference type="Proteomes" id="UP000182998"/>
    </source>
</evidence>
<keyword evidence="4 14" id="KW-1003">Cell membrane</keyword>
<evidence type="ECO:0000256" key="11">
    <source>
        <dbReference type="ARBA" id="ARBA00023136"/>
    </source>
</evidence>
<reference evidence="18" key="2">
    <citation type="submission" date="2014-09" db="EMBL/GenBank/DDBJ databases">
        <authorList>
            <person name="Gomez-Valero L."/>
        </authorList>
    </citation>
    <scope>NUCLEOTIDE SEQUENCE [LARGE SCALE GENOMIC DNA]</scope>
    <source>
        <strain evidence="18">ATCC33218</strain>
    </source>
</reference>
<feature type="site" description="Reversibly protonated during proton transport" evidence="14">
    <location>
        <position position="66"/>
    </location>
</feature>
<dbReference type="GO" id="GO:0046933">
    <property type="term" value="F:proton-transporting ATP synthase activity, rotational mechanism"/>
    <property type="evidence" value="ECO:0007669"/>
    <property type="project" value="UniProtKB-UniRule"/>
</dbReference>
<dbReference type="GO" id="GO:0033177">
    <property type="term" value="C:proton-transporting two-sector ATPase complex, proton-transporting domain"/>
    <property type="evidence" value="ECO:0007669"/>
    <property type="project" value="InterPro"/>
</dbReference>
<dbReference type="InterPro" id="IPR005953">
    <property type="entry name" value="ATP_synth_csu_bac/chlpt"/>
</dbReference>
<dbReference type="OrthoDB" id="9811659at2"/>
<evidence type="ECO:0000313" key="18">
    <source>
        <dbReference type="Proteomes" id="UP000032414"/>
    </source>
</evidence>
<keyword evidence="19" id="KW-1185">Reference proteome</keyword>
<dbReference type="GO" id="GO:0045259">
    <property type="term" value="C:proton-transporting ATP synthase complex"/>
    <property type="evidence" value="ECO:0007669"/>
    <property type="project" value="UniProtKB-KW"/>
</dbReference>
<dbReference type="InterPro" id="IPR035921">
    <property type="entry name" value="F/V-ATP_Csub_sf"/>
</dbReference>
<accession>A0A098GIT6</accession>
<evidence type="ECO:0000256" key="9">
    <source>
        <dbReference type="ARBA" id="ARBA00023065"/>
    </source>
</evidence>
<comment type="similarity">
    <text evidence="2 14">Belongs to the ATPase C chain family.</text>
</comment>
<dbReference type="GO" id="GO:0008289">
    <property type="term" value="F:lipid binding"/>
    <property type="evidence" value="ECO:0007669"/>
    <property type="project" value="UniProtKB-KW"/>
</dbReference>
<dbReference type="SUPFAM" id="SSF81333">
    <property type="entry name" value="F1F0 ATP synthase subunit C"/>
    <property type="match status" value="1"/>
</dbReference>
<keyword evidence="7 14" id="KW-0375">Hydrogen ion transport</keyword>
<name>A0A098GIT6_LEGMI</name>
<proteinExistence type="inferred from homology"/>
<dbReference type="PATRIC" id="fig|451.8.peg.954"/>
<keyword evidence="12 14" id="KW-0066">ATP synthesis</keyword>
<keyword evidence="5 14" id="KW-0138">CF(0)</keyword>
<comment type="subcellular location">
    <subcellularLocation>
        <location evidence="1 14">Cell membrane</location>
        <topology evidence="1 14">Multi-pass membrane protein</topology>
    </subcellularLocation>
</comment>
<keyword evidence="11 14" id="KW-0472">Membrane</keyword>
<dbReference type="Proteomes" id="UP000032414">
    <property type="component" value="Chromosome I"/>
</dbReference>
<dbReference type="InterPro" id="IPR038662">
    <property type="entry name" value="ATP_synth_F0_csu_sf"/>
</dbReference>
<dbReference type="InterPro" id="IPR020537">
    <property type="entry name" value="ATP_synth_F0_csu_DDCD_BS"/>
</dbReference>
<dbReference type="Proteomes" id="UP000182998">
    <property type="component" value="Unassembled WGS sequence"/>
</dbReference>
<evidence type="ECO:0000313" key="17">
    <source>
        <dbReference type="EMBL" id="SCY01662.1"/>
    </source>
</evidence>
<feature type="domain" description="V-ATPase proteolipid subunit C-like" evidence="15">
    <location>
        <begin position="16"/>
        <end position="78"/>
    </location>
</feature>
<feature type="transmembrane region" description="Helical" evidence="14">
    <location>
        <begin position="12"/>
        <end position="37"/>
    </location>
</feature>
<evidence type="ECO:0000256" key="10">
    <source>
        <dbReference type="ARBA" id="ARBA00023121"/>
    </source>
</evidence>
<dbReference type="KEGG" id="tmc:LMI_3156"/>
<keyword evidence="6 14" id="KW-0812">Transmembrane</keyword>
<dbReference type="PROSITE" id="PS00605">
    <property type="entry name" value="ATPASE_C"/>
    <property type="match status" value="1"/>
</dbReference>
<reference evidence="16" key="1">
    <citation type="submission" date="2014-09" db="EMBL/GenBank/DDBJ databases">
        <authorList>
            <person name="GOMEZ-VALERO Laura"/>
        </authorList>
    </citation>
    <scope>NUCLEOTIDE SEQUENCE</scope>
    <source>
        <strain evidence="16">ATCC33218</strain>
    </source>
</reference>
<keyword evidence="8 14" id="KW-1133">Transmembrane helix</keyword>
<dbReference type="Gene3D" id="1.20.20.10">
    <property type="entry name" value="F1F0 ATP synthase subunit C"/>
    <property type="match status" value="1"/>
</dbReference>
<evidence type="ECO:0000313" key="16">
    <source>
        <dbReference type="EMBL" id="CEG62378.1"/>
    </source>
</evidence>
<keyword evidence="9 14" id="KW-0406">Ion transport</keyword>
<dbReference type="EMBL" id="LN614830">
    <property type="protein sequence ID" value="CEG62378.1"/>
    <property type="molecule type" value="Genomic_DNA"/>
</dbReference>